<comment type="caution">
    <text evidence="3">The sequence shown here is derived from an EMBL/GenBank/DDBJ whole genome shotgun (WGS) entry which is preliminary data.</text>
</comment>
<reference evidence="3 4" key="1">
    <citation type="journal article" date="2023" name="PLoS ONE">
        <title>Complete genome assembly of Hawai'i environmental nontuberculous mycobacteria reveals unexpected co-isolation with methylobacteria.</title>
        <authorList>
            <person name="Hendrix J."/>
            <person name="Epperson L.E."/>
            <person name="Tong E.I."/>
            <person name="Chan Y.L."/>
            <person name="Hasan N.A."/>
            <person name="Dawrs S.N."/>
            <person name="Norton G.J."/>
            <person name="Virdi R."/>
            <person name="Crooks J.L."/>
            <person name="Chan E.D."/>
            <person name="Honda J.R."/>
            <person name="Strong M."/>
        </authorList>
    </citation>
    <scope>NUCLEOTIDE SEQUENCE [LARGE SCALE GENOMIC DNA]</scope>
    <source>
        <strain evidence="3 4">NJH_HI01</strain>
    </source>
</reference>
<protein>
    <submittedName>
        <fullName evidence="3">Uncharacterized protein</fullName>
    </submittedName>
</protein>
<accession>A0ABU9ZBX6</accession>
<evidence type="ECO:0000313" key="3">
    <source>
        <dbReference type="EMBL" id="MEN3228822.1"/>
    </source>
</evidence>
<feature type="region of interest" description="Disordered" evidence="1">
    <location>
        <begin position="128"/>
        <end position="156"/>
    </location>
</feature>
<sequence length="156" mass="16512">MTAVMRALPFLGLAFVVLSSAAEARPARQHVPGSEHAVLAPLEEAATACFAETVIANPKAMRLARDGRWYEAAGVTGFLCRPEVDRMAVAHDRIYGRGTGERYFKGAYARHLDKQLAARLQPLLEPKAVASAEPPAAEKANLGDAATESAAGGADQ</sequence>
<organism evidence="3 4">
    <name type="scientific">Methylorubrum rhodesianum</name>
    <dbReference type="NCBI Taxonomy" id="29427"/>
    <lineage>
        <taxon>Bacteria</taxon>
        <taxon>Pseudomonadati</taxon>
        <taxon>Pseudomonadota</taxon>
        <taxon>Alphaproteobacteria</taxon>
        <taxon>Hyphomicrobiales</taxon>
        <taxon>Methylobacteriaceae</taxon>
        <taxon>Methylorubrum</taxon>
    </lineage>
</organism>
<dbReference type="EMBL" id="JAQYXL010000001">
    <property type="protein sequence ID" value="MEN3228822.1"/>
    <property type="molecule type" value="Genomic_DNA"/>
</dbReference>
<dbReference type="RefSeq" id="WP_183668677.1">
    <property type="nucleotide sequence ID" value="NZ_JACHOS010000011.1"/>
</dbReference>
<keyword evidence="4" id="KW-1185">Reference proteome</keyword>
<evidence type="ECO:0000313" key="4">
    <source>
        <dbReference type="Proteomes" id="UP001404845"/>
    </source>
</evidence>
<name>A0ABU9ZBX6_9HYPH</name>
<keyword evidence="2" id="KW-0732">Signal</keyword>
<evidence type="ECO:0000256" key="2">
    <source>
        <dbReference type="SAM" id="SignalP"/>
    </source>
</evidence>
<evidence type="ECO:0000256" key="1">
    <source>
        <dbReference type="SAM" id="MobiDB-lite"/>
    </source>
</evidence>
<feature type="signal peptide" evidence="2">
    <location>
        <begin position="1"/>
        <end position="21"/>
    </location>
</feature>
<gene>
    <name evidence="3" type="ORF">PUR21_14445</name>
</gene>
<feature type="chain" id="PRO_5047536141" evidence="2">
    <location>
        <begin position="22"/>
        <end position="156"/>
    </location>
</feature>
<proteinExistence type="predicted"/>
<dbReference type="Proteomes" id="UP001404845">
    <property type="component" value="Unassembled WGS sequence"/>
</dbReference>